<evidence type="ECO:0000313" key="1">
    <source>
        <dbReference type="EMBL" id="GGG44644.1"/>
    </source>
</evidence>
<dbReference type="RefSeq" id="WP_120212004.1">
    <property type="nucleotide sequence ID" value="NZ_BMCW01000001.1"/>
</dbReference>
<sequence length="406" mass="47029">MKTFYYIFLFTFLSININSQITFEKGYIITNDGNKEEVLIKNQDWLNNPVEFIYKIGSEPSEKKGTIQNVKEFGVNGYNRLVSYKGDIDYSSNNIAALSIKKSPENVYKEIFLYEIIAGKVNLYSYTDKNITKFFYSTEGNREINPLIYKQYYFEGDVSKIATNEEYKNTLKSLFSDNPDVLNKIDRTRYTNEDLKKIFSLYNGVGINTNDKNRVKGQINLALRPGIAFSSFKFNSSSLGSNSTAKLPSKASFRFGVELEYLLPFNKNKWAVIFEPNYYSYKSEAKFFNDTYNGIIDYSVIELPIGIRHYMFLNNDSKIFINVQAVPFKIVGNKSLFTKEFVNINSKSEFSLDKTNQFYGTFGVGYSYRNYMIEFRASTSNNLLNSYELWNSNFSNIAIVFGYQIF</sequence>
<name>A0A420DCT9_9FLAO</name>
<evidence type="ECO:0008006" key="5">
    <source>
        <dbReference type="Google" id="ProtNLM"/>
    </source>
</evidence>
<organism evidence="2 3">
    <name type="scientific">Epilithonimonas arachidiradicis</name>
    <dbReference type="NCBI Taxonomy" id="1617282"/>
    <lineage>
        <taxon>Bacteria</taxon>
        <taxon>Pseudomonadati</taxon>
        <taxon>Bacteroidota</taxon>
        <taxon>Flavobacteriia</taxon>
        <taxon>Flavobacteriales</taxon>
        <taxon>Weeksellaceae</taxon>
        <taxon>Chryseobacterium group</taxon>
        <taxon>Epilithonimonas</taxon>
    </lineage>
</organism>
<reference evidence="4" key="3">
    <citation type="journal article" date="2019" name="Int. J. Syst. Evol. Microbiol.">
        <title>The Global Catalogue of Microorganisms (GCM) 10K type strain sequencing project: providing services to taxonomists for standard genome sequencing and annotation.</title>
        <authorList>
            <consortium name="The Broad Institute Genomics Platform"/>
            <consortium name="The Broad Institute Genome Sequencing Center for Infectious Disease"/>
            <person name="Wu L."/>
            <person name="Ma J."/>
        </authorList>
    </citation>
    <scope>NUCLEOTIDE SEQUENCE [LARGE SCALE GENOMIC DNA]</scope>
    <source>
        <strain evidence="4">CCM 8490</strain>
    </source>
</reference>
<evidence type="ECO:0000313" key="3">
    <source>
        <dbReference type="Proteomes" id="UP000285906"/>
    </source>
</evidence>
<evidence type="ECO:0000313" key="4">
    <source>
        <dbReference type="Proteomes" id="UP000658202"/>
    </source>
</evidence>
<dbReference type="Proteomes" id="UP000658202">
    <property type="component" value="Unassembled WGS sequence"/>
</dbReference>
<reference evidence="2 3" key="2">
    <citation type="submission" date="2018-09" db="EMBL/GenBank/DDBJ databases">
        <title>Genomic Encyclopedia of Archaeal and Bacterial Type Strains, Phase II (KMG-II): from individual species to whole genera.</title>
        <authorList>
            <person name="Goeker M."/>
        </authorList>
    </citation>
    <scope>NUCLEOTIDE SEQUENCE [LARGE SCALE GENOMIC DNA]</scope>
    <source>
        <strain evidence="2 3">DSM 27620</strain>
    </source>
</reference>
<comment type="caution">
    <text evidence="2">The sequence shown here is derived from an EMBL/GenBank/DDBJ whole genome shotgun (WGS) entry which is preliminary data.</text>
</comment>
<gene>
    <name evidence="2" type="ORF">BXY58_0278</name>
    <name evidence="1" type="ORF">GCM10007332_02650</name>
</gene>
<dbReference type="AlphaFoldDB" id="A0A420DCT9"/>
<reference evidence="1" key="4">
    <citation type="submission" date="2024-05" db="EMBL/GenBank/DDBJ databases">
        <authorList>
            <person name="Sun Q."/>
            <person name="Sedlacek I."/>
        </authorList>
    </citation>
    <scope>NUCLEOTIDE SEQUENCE</scope>
    <source>
        <strain evidence="1">CCM 8490</strain>
    </source>
</reference>
<reference evidence="1" key="1">
    <citation type="journal article" date="2014" name="Int. J. Syst. Evol. Microbiol.">
        <title>Complete genome of a new Firmicutes species belonging to the dominant human colonic microbiota ('Ruminococcus bicirculans') reveals two chromosomes and a selective capacity to utilize plant glucans.</title>
        <authorList>
            <consortium name="NISC Comparative Sequencing Program"/>
            <person name="Wegmann U."/>
            <person name="Louis P."/>
            <person name="Goesmann A."/>
            <person name="Henrissat B."/>
            <person name="Duncan S.H."/>
            <person name="Flint H.J."/>
        </authorList>
    </citation>
    <scope>NUCLEOTIDE SEQUENCE</scope>
    <source>
        <strain evidence="1">CCM 8490</strain>
    </source>
</reference>
<dbReference type="EMBL" id="BMCW01000001">
    <property type="protein sequence ID" value="GGG44644.1"/>
    <property type="molecule type" value="Genomic_DNA"/>
</dbReference>
<keyword evidence="4" id="KW-1185">Reference proteome</keyword>
<dbReference type="Proteomes" id="UP000285906">
    <property type="component" value="Unassembled WGS sequence"/>
</dbReference>
<accession>A0A420DCT9</accession>
<evidence type="ECO:0000313" key="2">
    <source>
        <dbReference type="EMBL" id="RKE89705.1"/>
    </source>
</evidence>
<proteinExistence type="predicted"/>
<dbReference type="EMBL" id="RAQH01000001">
    <property type="protein sequence ID" value="RKE89705.1"/>
    <property type="molecule type" value="Genomic_DNA"/>
</dbReference>
<dbReference type="OrthoDB" id="921445at2"/>
<protein>
    <recommendedName>
        <fullName evidence="5">Outer membrane protein with beta-barrel domain</fullName>
    </recommendedName>
</protein>